<dbReference type="Gene3D" id="1.10.287.1040">
    <property type="entry name" value="Exonuclease VII, small subunit"/>
    <property type="match status" value="1"/>
</dbReference>
<comment type="function">
    <text evidence="6">Bidirectionally degrades single-stranded DNA into large acid-insoluble oligonucleotides, which are then degraded further into small acid-soluble oligonucleotides.</text>
</comment>
<dbReference type="HAMAP" id="MF_00337">
    <property type="entry name" value="Exonuc_7_S"/>
    <property type="match status" value="1"/>
</dbReference>
<dbReference type="NCBIfam" id="TIGR01280">
    <property type="entry name" value="xseB"/>
    <property type="match status" value="1"/>
</dbReference>
<keyword evidence="5 6" id="KW-0269">Exonuclease</keyword>
<comment type="similarity">
    <text evidence="1 6">Belongs to the XseB family.</text>
</comment>
<dbReference type="OrthoDB" id="1697399at2"/>
<keyword evidence="3 6" id="KW-0540">Nuclease</keyword>
<dbReference type="GO" id="GO:0008855">
    <property type="term" value="F:exodeoxyribonuclease VII activity"/>
    <property type="evidence" value="ECO:0007669"/>
    <property type="project" value="UniProtKB-UniRule"/>
</dbReference>
<dbReference type="RefSeq" id="WP_073025905.1">
    <property type="nucleotide sequence ID" value="NZ_FQZS01000011.1"/>
</dbReference>
<protein>
    <recommendedName>
        <fullName evidence="6">Exodeoxyribonuclease 7 small subunit</fullName>
        <ecNumber evidence="6">3.1.11.6</ecNumber>
    </recommendedName>
    <alternativeName>
        <fullName evidence="6">Exodeoxyribonuclease VII small subunit</fullName>
        <shortName evidence="6">Exonuclease VII small subunit</shortName>
    </alternativeName>
</protein>
<dbReference type="EMBL" id="FQZS01000011">
    <property type="protein sequence ID" value="SHI92967.1"/>
    <property type="molecule type" value="Genomic_DNA"/>
</dbReference>
<evidence type="ECO:0000256" key="2">
    <source>
        <dbReference type="ARBA" id="ARBA00022490"/>
    </source>
</evidence>
<name>A0A1M6F5I3_9FIRM</name>
<dbReference type="SUPFAM" id="SSF116842">
    <property type="entry name" value="XseB-like"/>
    <property type="match status" value="1"/>
</dbReference>
<evidence type="ECO:0000256" key="6">
    <source>
        <dbReference type="HAMAP-Rule" id="MF_00337"/>
    </source>
</evidence>
<evidence type="ECO:0000256" key="5">
    <source>
        <dbReference type="ARBA" id="ARBA00022839"/>
    </source>
</evidence>
<reference evidence="7 8" key="1">
    <citation type="submission" date="2016-11" db="EMBL/GenBank/DDBJ databases">
        <authorList>
            <person name="Jaros S."/>
            <person name="Januszkiewicz K."/>
            <person name="Wedrychowicz H."/>
        </authorList>
    </citation>
    <scope>NUCLEOTIDE SEQUENCE [LARGE SCALE GENOMIC DNA]</scope>
    <source>
        <strain evidence="7 8">DSM 19022</strain>
    </source>
</reference>
<evidence type="ECO:0000256" key="3">
    <source>
        <dbReference type="ARBA" id="ARBA00022722"/>
    </source>
</evidence>
<evidence type="ECO:0000256" key="1">
    <source>
        <dbReference type="ARBA" id="ARBA00009998"/>
    </source>
</evidence>
<dbReference type="InterPro" id="IPR003761">
    <property type="entry name" value="Exonuc_VII_S"/>
</dbReference>
<comment type="subcellular location">
    <subcellularLocation>
        <location evidence="6">Cytoplasm</location>
    </subcellularLocation>
</comment>
<dbReference type="STRING" id="1122184.SAMN02745176_01830"/>
<dbReference type="GO" id="GO:0009318">
    <property type="term" value="C:exodeoxyribonuclease VII complex"/>
    <property type="evidence" value="ECO:0007669"/>
    <property type="project" value="UniProtKB-UniRule"/>
</dbReference>
<organism evidence="7 8">
    <name type="scientific">Lutispora thermophila DSM 19022</name>
    <dbReference type="NCBI Taxonomy" id="1122184"/>
    <lineage>
        <taxon>Bacteria</taxon>
        <taxon>Bacillati</taxon>
        <taxon>Bacillota</taxon>
        <taxon>Clostridia</taxon>
        <taxon>Lutisporales</taxon>
        <taxon>Lutisporaceae</taxon>
        <taxon>Lutispora</taxon>
    </lineage>
</organism>
<comment type="subunit">
    <text evidence="6">Heterooligomer composed of large and small subunits.</text>
</comment>
<keyword evidence="4 6" id="KW-0378">Hydrolase</keyword>
<evidence type="ECO:0000313" key="7">
    <source>
        <dbReference type="EMBL" id="SHI92967.1"/>
    </source>
</evidence>
<sequence>MNRELSFEEAMKRLEEIVNYLESGNISLEQALEAYSEGVKLSLYCNNKLEEAEGKIIKIMNENNVFKEIEIERD</sequence>
<dbReference type="AlphaFoldDB" id="A0A1M6F5I3"/>
<dbReference type="GO" id="GO:0006308">
    <property type="term" value="P:DNA catabolic process"/>
    <property type="evidence" value="ECO:0007669"/>
    <property type="project" value="UniProtKB-UniRule"/>
</dbReference>
<proteinExistence type="inferred from homology"/>
<dbReference type="Pfam" id="PF02609">
    <property type="entry name" value="Exonuc_VII_S"/>
    <property type="match status" value="1"/>
</dbReference>
<dbReference type="PANTHER" id="PTHR34137">
    <property type="entry name" value="EXODEOXYRIBONUCLEASE 7 SMALL SUBUNIT"/>
    <property type="match status" value="1"/>
</dbReference>
<dbReference type="PANTHER" id="PTHR34137:SF1">
    <property type="entry name" value="EXODEOXYRIBONUCLEASE 7 SMALL SUBUNIT"/>
    <property type="match status" value="1"/>
</dbReference>
<dbReference type="Proteomes" id="UP000184442">
    <property type="component" value="Unassembled WGS sequence"/>
</dbReference>
<dbReference type="GO" id="GO:0005829">
    <property type="term" value="C:cytosol"/>
    <property type="evidence" value="ECO:0007669"/>
    <property type="project" value="TreeGrafter"/>
</dbReference>
<dbReference type="EC" id="3.1.11.6" evidence="6"/>
<evidence type="ECO:0000256" key="4">
    <source>
        <dbReference type="ARBA" id="ARBA00022801"/>
    </source>
</evidence>
<gene>
    <name evidence="6" type="primary">xseB</name>
    <name evidence="7" type="ORF">SAMN02745176_01830</name>
</gene>
<keyword evidence="2 6" id="KW-0963">Cytoplasm</keyword>
<keyword evidence="8" id="KW-1185">Reference proteome</keyword>
<dbReference type="PIRSF" id="PIRSF006488">
    <property type="entry name" value="Exonuc_VII_S"/>
    <property type="match status" value="1"/>
</dbReference>
<evidence type="ECO:0000313" key="8">
    <source>
        <dbReference type="Proteomes" id="UP000184442"/>
    </source>
</evidence>
<dbReference type="InterPro" id="IPR037004">
    <property type="entry name" value="Exonuc_VII_ssu_sf"/>
</dbReference>
<accession>A0A1M6F5I3</accession>
<comment type="catalytic activity">
    <reaction evidence="6">
        <text>Exonucleolytic cleavage in either 5'- to 3'- or 3'- to 5'-direction to yield nucleoside 5'-phosphates.</text>
        <dbReference type="EC" id="3.1.11.6"/>
    </reaction>
</comment>